<dbReference type="InterPro" id="IPR043917">
    <property type="entry name" value="DUF5753"/>
</dbReference>
<keyword evidence="3" id="KW-1185">Reference proteome</keyword>
<accession>A0A1H8HUJ6</accession>
<dbReference type="STRING" id="310780.SAMN05216267_100741"/>
<dbReference type="CDD" id="cd00093">
    <property type="entry name" value="HTH_XRE"/>
    <property type="match status" value="1"/>
</dbReference>
<dbReference type="AlphaFoldDB" id="A0A1H8HUJ6"/>
<dbReference type="SUPFAM" id="SSF47413">
    <property type="entry name" value="lambda repressor-like DNA-binding domains"/>
    <property type="match status" value="1"/>
</dbReference>
<evidence type="ECO:0000313" key="3">
    <source>
        <dbReference type="Proteomes" id="UP000181951"/>
    </source>
</evidence>
<protein>
    <submittedName>
        <fullName evidence="2">Transcriptional regulator, contains XRE-family HTH domain</fullName>
    </submittedName>
</protein>
<evidence type="ECO:0000259" key="1">
    <source>
        <dbReference type="SMART" id="SM00530"/>
    </source>
</evidence>
<gene>
    <name evidence="2" type="ORF">SAMN05216267_100741</name>
</gene>
<organism evidence="2 3">
    <name type="scientific">Actinacidiphila rubida</name>
    <dbReference type="NCBI Taxonomy" id="310780"/>
    <lineage>
        <taxon>Bacteria</taxon>
        <taxon>Bacillati</taxon>
        <taxon>Actinomycetota</taxon>
        <taxon>Actinomycetes</taxon>
        <taxon>Kitasatosporales</taxon>
        <taxon>Streptomycetaceae</taxon>
        <taxon>Actinacidiphila</taxon>
    </lineage>
</organism>
<dbReference type="RefSeq" id="WP_069466319.1">
    <property type="nucleotide sequence ID" value="NZ_FODD01000007.1"/>
</dbReference>
<name>A0A1H8HUJ6_9ACTN</name>
<feature type="domain" description="HTH cro/C1-type" evidence="1">
    <location>
        <begin position="21"/>
        <end position="77"/>
    </location>
</feature>
<evidence type="ECO:0000313" key="2">
    <source>
        <dbReference type="EMBL" id="SEN59348.1"/>
    </source>
</evidence>
<dbReference type="GO" id="GO:0003677">
    <property type="term" value="F:DNA binding"/>
    <property type="evidence" value="ECO:0007669"/>
    <property type="project" value="InterPro"/>
</dbReference>
<dbReference type="Pfam" id="PF19054">
    <property type="entry name" value="DUF5753"/>
    <property type="match status" value="1"/>
</dbReference>
<dbReference type="Gene3D" id="1.10.260.40">
    <property type="entry name" value="lambda repressor-like DNA-binding domains"/>
    <property type="match status" value="1"/>
</dbReference>
<dbReference type="EMBL" id="FODD01000007">
    <property type="protein sequence ID" value="SEN59348.1"/>
    <property type="molecule type" value="Genomic_DNA"/>
</dbReference>
<dbReference type="InterPro" id="IPR010982">
    <property type="entry name" value="Lambda_DNA-bd_dom_sf"/>
</dbReference>
<dbReference type="OrthoDB" id="2897536at2"/>
<reference evidence="2 3" key="1">
    <citation type="submission" date="2016-10" db="EMBL/GenBank/DDBJ databases">
        <authorList>
            <person name="de Groot N.N."/>
        </authorList>
    </citation>
    <scope>NUCLEOTIDE SEQUENCE [LARGE SCALE GENOMIC DNA]</scope>
    <source>
        <strain evidence="2 3">CGMCC 4.2026</strain>
    </source>
</reference>
<proteinExistence type="predicted"/>
<dbReference type="SMART" id="SM00530">
    <property type="entry name" value="HTH_XRE"/>
    <property type="match status" value="1"/>
</dbReference>
<sequence length="302" mass="32799">MAPTPRELKPASSAGDLFGAEQRRLRVAAGLSLDRLAEIVNYSKSHLHGVEVGERRLPLPPLPEKLDAAFGTGILFTGLWQITKRERVAVRFDACLELESRAVRIQEYGANIVPGLLQTEAYMRALFEKNDELSSCRVDELVAKRLARQERLHGDNPPDLWAIIDEAVLQRAVGGVHVMRDQLAALLPLADTPRTTIQVVPFSIGGYPIMSGSAILLTLPDNSTTAYQEGAGYGEAMDGKDFVARRMREYDRIKACAASPSDSAALIQAALEKFTSCEPAGQRAPCCGRSPATAATRTATRA</sequence>
<dbReference type="InterPro" id="IPR001387">
    <property type="entry name" value="Cro/C1-type_HTH"/>
</dbReference>
<dbReference type="Pfam" id="PF13560">
    <property type="entry name" value="HTH_31"/>
    <property type="match status" value="1"/>
</dbReference>
<dbReference type="Proteomes" id="UP000181951">
    <property type="component" value="Unassembled WGS sequence"/>
</dbReference>